<dbReference type="EMBL" id="CP042912">
    <property type="protein sequence ID" value="QEG23273.1"/>
    <property type="molecule type" value="Genomic_DNA"/>
</dbReference>
<sequence>MINQQENPVAWAMLMYDLDDANEHLSELIDQMSEAGCVDVEDYRVQLAHVFAHLNRAWNGRDDAELDQPSDLTNSMRNQFPTDLEPIG</sequence>
<reference evidence="2 3" key="1">
    <citation type="submission" date="2019-08" db="EMBL/GenBank/DDBJ databases">
        <title>Deep-cultivation of Planctomycetes and their phenomic and genomic characterization uncovers novel biology.</title>
        <authorList>
            <person name="Wiegand S."/>
            <person name="Jogler M."/>
            <person name="Boedeker C."/>
            <person name="Pinto D."/>
            <person name="Vollmers J."/>
            <person name="Rivas-Marin E."/>
            <person name="Kohn T."/>
            <person name="Peeters S.H."/>
            <person name="Heuer A."/>
            <person name="Rast P."/>
            <person name="Oberbeckmann S."/>
            <person name="Bunk B."/>
            <person name="Jeske O."/>
            <person name="Meyerdierks A."/>
            <person name="Storesund J.E."/>
            <person name="Kallscheuer N."/>
            <person name="Luecker S."/>
            <person name="Lage O.M."/>
            <person name="Pohl T."/>
            <person name="Merkel B.J."/>
            <person name="Hornburger P."/>
            <person name="Mueller R.-W."/>
            <person name="Bruemmer F."/>
            <person name="Labrenz M."/>
            <person name="Spormann A.M."/>
            <person name="Op den Camp H."/>
            <person name="Overmann J."/>
            <person name="Amann R."/>
            <person name="Jetten M.S.M."/>
            <person name="Mascher T."/>
            <person name="Medema M.H."/>
            <person name="Devos D.P."/>
            <person name="Kaster A.-K."/>
            <person name="Ovreas L."/>
            <person name="Rohde M."/>
            <person name="Galperin M.Y."/>
            <person name="Jogler C."/>
        </authorList>
    </citation>
    <scope>NUCLEOTIDE SEQUENCE [LARGE SCALE GENOMIC DNA]</scope>
    <source>
        <strain evidence="2 3">FC18</strain>
    </source>
</reference>
<keyword evidence="3" id="KW-1185">Reference proteome</keyword>
<dbReference type="RefSeq" id="WP_075083350.1">
    <property type="nucleotide sequence ID" value="NZ_CP042912.1"/>
</dbReference>
<dbReference type="KEGG" id="mff:MFFC18_31690"/>
<organism evidence="2 3">
    <name type="scientific">Mariniblastus fucicola</name>
    <dbReference type="NCBI Taxonomy" id="980251"/>
    <lineage>
        <taxon>Bacteria</taxon>
        <taxon>Pseudomonadati</taxon>
        <taxon>Planctomycetota</taxon>
        <taxon>Planctomycetia</taxon>
        <taxon>Pirellulales</taxon>
        <taxon>Pirellulaceae</taxon>
        <taxon>Mariniblastus</taxon>
    </lineage>
</organism>
<dbReference type="Proteomes" id="UP000322214">
    <property type="component" value="Chromosome"/>
</dbReference>
<dbReference type="STRING" id="980251.GCA_001642875_00564"/>
<accession>A0A5B9PLV3</accession>
<gene>
    <name evidence="2" type="ORF">MFFC18_31690</name>
</gene>
<feature type="compositionally biased region" description="Polar residues" evidence="1">
    <location>
        <begin position="70"/>
        <end position="81"/>
    </location>
</feature>
<protein>
    <submittedName>
        <fullName evidence="2">Uncharacterized protein</fullName>
    </submittedName>
</protein>
<evidence type="ECO:0000313" key="3">
    <source>
        <dbReference type="Proteomes" id="UP000322214"/>
    </source>
</evidence>
<proteinExistence type="predicted"/>
<name>A0A5B9PLV3_9BACT</name>
<evidence type="ECO:0000256" key="1">
    <source>
        <dbReference type="SAM" id="MobiDB-lite"/>
    </source>
</evidence>
<feature type="region of interest" description="Disordered" evidence="1">
    <location>
        <begin position="62"/>
        <end position="88"/>
    </location>
</feature>
<evidence type="ECO:0000313" key="2">
    <source>
        <dbReference type="EMBL" id="QEG23273.1"/>
    </source>
</evidence>
<dbReference type="AlphaFoldDB" id="A0A5B9PLV3"/>